<dbReference type="Proteomes" id="UP000315295">
    <property type="component" value="Unassembled WGS sequence"/>
</dbReference>
<dbReference type="EMBL" id="VIEB01000822">
    <property type="protein sequence ID" value="TQD80132.1"/>
    <property type="molecule type" value="Genomic_DNA"/>
</dbReference>
<evidence type="ECO:0000313" key="5">
    <source>
        <dbReference type="Proteomes" id="UP000315295"/>
    </source>
</evidence>
<proteinExistence type="inferred from homology"/>
<comment type="caution">
    <text evidence="4">The sequence shown here is derived from an EMBL/GenBank/DDBJ whole genome shotgun (WGS) entry which is preliminary data.</text>
</comment>
<dbReference type="SUPFAM" id="SSF141678">
    <property type="entry name" value="MAL13P1.257-like"/>
    <property type="match status" value="1"/>
</dbReference>
<sequence length="170" mass="19337">MVKFLLQDGCDDPDYSYLFKLRCEWCGELSPRETFVSLNETVPLPARNKRTANVIRKRTAKVIRRRTANVIQKCKLCERVGMILMHPGLGMPLTQAASDARQFAPVMIFDFRGFVPVDSVFVGGWRAESLSGINFEHIDLSAGKFVEYDVEYPVMIYNLQDAGGWVFYAT</sequence>
<evidence type="ECO:0000313" key="4">
    <source>
        <dbReference type="EMBL" id="TQD80132.1"/>
    </source>
</evidence>
<dbReference type="GO" id="GO:0008270">
    <property type="term" value="F:zinc ion binding"/>
    <property type="evidence" value="ECO:0007669"/>
    <property type="project" value="TreeGrafter"/>
</dbReference>
<keyword evidence="5" id="KW-1185">Reference proteome</keyword>
<comment type="similarity">
    <text evidence="1">Belongs to the UPF0587 family.</text>
</comment>
<dbReference type="InterPro" id="IPR008584">
    <property type="entry name" value="CXXC_Zn-binding_euk"/>
</dbReference>
<keyword evidence="2" id="KW-0479">Metal-binding</keyword>
<dbReference type="STRING" id="106549.A0A540L1H3"/>
<gene>
    <name evidence="4" type="ORF">C1H46_034339</name>
</gene>
<evidence type="ECO:0000256" key="3">
    <source>
        <dbReference type="ARBA" id="ARBA00022833"/>
    </source>
</evidence>
<evidence type="ECO:0000256" key="2">
    <source>
        <dbReference type="ARBA" id="ARBA00022723"/>
    </source>
</evidence>
<dbReference type="PANTHER" id="PTHR12857:SF0">
    <property type="entry name" value="CXXC MOTIF CONTAINING ZINC BINDING PROTEIN"/>
    <property type="match status" value="1"/>
</dbReference>
<name>A0A540L1H3_MALBA</name>
<keyword evidence="3" id="KW-0862">Zinc</keyword>
<reference evidence="4 5" key="1">
    <citation type="journal article" date="2019" name="G3 (Bethesda)">
        <title>Sequencing of a Wild Apple (Malus baccata) Genome Unravels the Differences Between Cultivated and Wild Apple Species Regarding Disease Resistance and Cold Tolerance.</title>
        <authorList>
            <person name="Chen X."/>
        </authorList>
    </citation>
    <scope>NUCLEOTIDE SEQUENCE [LARGE SCALE GENOMIC DNA]</scope>
    <source>
        <strain evidence="5">cv. Shandingzi</strain>
        <tissue evidence="4">Leaves</tissue>
    </source>
</reference>
<evidence type="ECO:0000256" key="1">
    <source>
        <dbReference type="ARBA" id="ARBA00007818"/>
    </source>
</evidence>
<protein>
    <submittedName>
        <fullName evidence="4">Uncharacterized protein</fullName>
    </submittedName>
</protein>
<dbReference type="Pfam" id="PF05907">
    <property type="entry name" value="CXXC_Zn-b_euk"/>
    <property type="match status" value="2"/>
</dbReference>
<dbReference type="AlphaFoldDB" id="A0A540L1H3"/>
<accession>A0A540L1H3</accession>
<organism evidence="4 5">
    <name type="scientific">Malus baccata</name>
    <name type="common">Siberian crab apple</name>
    <name type="synonym">Pyrus baccata</name>
    <dbReference type="NCBI Taxonomy" id="106549"/>
    <lineage>
        <taxon>Eukaryota</taxon>
        <taxon>Viridiplantae</taxon>
        <taxon>Streptophyta</taxon>
        <taxon>Embryophyta</taxon>
        <taxon>Tracheophyta</taxon>
        <taxon>Spermatophyta</taxon>
        <taxon>Magnoliopsida</taxon>
        <taxon>eudicotyledons</taxon>
        <taxon>Gunneridae</taxon>
        <taxon>Pentapetalae</taxon>
        <taxon>rosids</taxon>
        <taxon>fabids</taxon>
        <taxon>Rosales</taxon>
        <taxon>Rosaceae</taxon>
        <taxon>Amygdaloideae</taxon>
        <taxon>Maleae</taxon>
        <taxon>Malus</taxon>
    </lineage>
</organism>
<dbReference type="PANTHER" id="PTHR12857">
    <property type="entry name" value="CXXC MOTIF CONTAINING ZINC BINDING PROTEIN"/>
    <property type="match status" value="1"/>
</dbReference>